<dbReference type="GO" id="GO:0003824">
    <property type="term" value="F:catalytic activity"/>
    <property type="evidence" value="ECO:0007669"/>
    <property type="project" value="InterPro"/>
</dbReference>
<evidence type="ECO:0000259" key="1">
    <source>
        <dbReference type="PROSITE" id="PS51340"/>
    </source>
</evidence>
<keyword evidence="3" id="KW-1185">Reference proteome</keyword>
<proteinExistence type="predicted"/>
<dbReference type="SUPFAM" id="SSF50800">
    <property type="entry name" value="PK beta-barrel domain-like"/>
    <property type="match status" value="1"/>
</dbReference>
<dbReference type="InterPro" id="IPR005303">
    <property type="entry name" value="MOCOS_middle"/>
</dbReference>
<dbReference type="InterPro" id="IPR005302">
    <property type="entry name" value="MoCF_Sase_C"/>
</dbReference>
<accession>A0A840RKY3</accession>
<name>A0A840RKY3_9NEIS</name>
<dbReference type="Pfam" id="PF03473">
    <property type="entry name" value="MOSC"/>
    <property type="match status" value="1"/>
</dbReference>
<sequence>MPALSAIYRYPIKSVKGLAMSHSEVTPLGLPDDRAWMVTSAEGVMMTGRDCPSMVKIETRVDEHSLTLSAPGMPMLSVERRQFTTACDAQVWKDHFGAWTGAHEADQWISDYLGRQARLLYTGDTQRRVRQHPDIPLSFADGYPLLLIGESSRLQLNDWVGRDMEMARFRPNLVVTGADAFAEDGWKAIRIGNVVFQIDKPCGRCVFTTVDPHTAEKSDDQEPLRTIAKRRKGAEGAEFGQNVLARNAGRIEIGMPVEILE</sequence>
<dbReference type="RefSeq" id="WP_184102455.1">
    <property type="nucleotide sequence ID" value="NZ_JACHHN010000008.1"/>
</dbReference>
<dbReference type="EMBL" id="JACHHN010000008">
    <property type="protein sequence ID" value="MBB5192791.1"/>
    <property type="molecule type" value="Genomic_DNA"/>
</dbReference>
<gene>
    <name evidence="2" type="ORF">HNQ50_003545</name>
</gene>
<dbReference type="PROSITE" id="PS51340">
    <property type="entry name" value="MOSC"/>
    <property type="match status" value="1"/>
</dbReference>
<organism evidence="2 3">
    <name type="scientific">Silvimonas terrae</name>
    <dbReference type="NCBI Taxonomy" id="300266"/>
    <lineage>
        <taxon>Bacteria</taxon>
        <taxon>Pseudomonadati</taxon>
        <taxon>Pseudomonadota</taxon>
        <taxon>Betaproteobacteria</taxon>
        <taxon>Neisseriales</taxon>
        <taxon>Chitinibacteraceae</taxon>
        <taxon>Silvimonas</taxon>
    </lineage>
</organism>
<reference evidence="2 3" key="1">
    <citation type="submission" date="2020-08" db="EMBL/GenBank/DDBJ databases">
        <title>Genomic Encyclopedia of Type Strains, Phase IV (KMG-IV): sequencing the most valuable type-strain genomes for metagenomic binning, comparative biology and taxonomic classification.</title>
        <authorList>
            <person name="Goeker M."/>
        </authorList>
    </citation>
    <scope>NUCLEOTIDE SEQUENCE [LARGE SCALE GENOMIC DNA]</scope>
    <source>
        <strain evidence="2 3">DSM 18233</strain>
    </source>
</reference>
<dbReference type="SUPFAM" id="SSF141673">
    <property type="entry name" value="MOSC N-terminal domain-like"/>
    <property type="match status" value="1"/>
</dbReference>
<dbReference type="PANTHER" id="PTHR14237">
    <property type="entry name" value="MOLYBDOPTERIN COFACTOR SULFURASE MOSC"/>
    <property type="match status" value="1"/>
</dbReference>
<evidence type="ECO:0000313" key="2">
    <source>
        <dbReference type="EMBL" id="MBB5192791.1"/>
    </source>
</evidence>
<dbReference type="GO" id="GO:0030170">
    <property type="term" value="F:pyridoxal phosphate binding"/>
    <property type="evidence" value="ECO:0007669"/>
    <property type="project" value="InterPro"/>
</dbReference>
<dbReference type="AlphaFoldDB" id="A0A840RKY3"/>
<dbReference type="InterPro" id="IPR011037">
    <property type="entry name" value="Pyrv_Knase-like_insert_dom_sf"/>
</dbReference>
<dbReference type="PANTHER" id="PTHR14237:SF19">
    <property type="entry name" value="MITOCHONDRIAL AMIDOXIME REDUCING COMPONENT 1"/>
    <property type="match status" value="1"/>
</dbReference>
<comment type="caution">
    <text evidence="2">The sequence shown here is derived from an EMBL/GenBank/DDBJ whole genome shotgun (WGS) entry which is preliminary data.</text>
</comment>
<dbReference type="GO" id="GO:0030151">
    <property type="term" value="F:molybdenum ion binding"/>
    <property type="evidence" value="ECO:0007669"/>
    <property type="project" value="InterPro"/>
</dbReference>
<evidence type="ECO:0000313" key="3">
    <source>
        <dbReference type="Proteomes" id="UP000543030"/>
    </source>
</evidence>
<feature type="domain" description="MOSC" evidence="1">
    <location>
        <begin position="114"/>
        <end position="260"/>
    </location>
</feature>
<dbReference type="Proteomes" id="UP000543030">
    <property type="component" value="Unassembled WGS sequence"/>
</dbReference>
<protein>
    <recommendedName>
        <fullName evidence="1">MOSC domain-containing protein</fullName>
    </recommendedName>
</protein>
<dbReference type="Pfam" id="PF03476">
    <property type="entry name" value="MOSC_N"/>
    <property type="match status" value="1"/>
</dbReference>